<keyword evidence="2" id="KW-1185">Reference proteome</keyword>
<sequence>MADERHAGLHKEVDAGKVYIIDFDTSKRLEGGPGHQHAIELPECNCKPPLGMTRFDPYSWDVYCTGKLFDRTANVSYFRHRVN</sequence>
<reference evidence="1" key="1">
    <citation type="journal article" date="2018" name="Genome Biol. Evol.">
        <title>Genomics and development of Lentinus tigrinus, a white-rot wood-decaying mushroom with dimorphic fruiting bodies.</title>
        <authorList>
            <person name="Wu B."/>
            <person name="Xu Z."/>
            <person name="Knudson A."/>
            <person name="Carlson A."/>
            <person name="Chen N."/>
            <person name="Kovaka S."/>
            <person name="LaButti K."/>
            <person name="Lipzen A."/>
            <person name="Pennachio C."/>
            <person name="Riley R."/>
            <person name="Schakwitz W."/>
            <person name="Umezawa K."/>
            <person name="Ohm R.A."/>
            <person name="Grigoriev I.V."/>
            <person name="Nagy L.G."/>
            <person name="Gibbons J."/>
            <person name="Hibbett D."/>
        </authorList>
    </citation>
    <scope>NUCLEOTIDE SEQUENCE [LARGE SCALE GENOMIC DNA]</scope>
    <source>
        <strain evidence="1">ALCF2SS1-6</strain>
    </source>
</reference>
<accession>A0A5C2S3Z0</accession>
<dbReference type="EMBL" id="ML122276">
    <property type="protein sequence ID" value="RPD58323.1"/>
    <property type="molecule type" value="Genomic_DNA"/>
</dbReference>
<evidence type="ECO:0000313" key="1">
    <source>
        <dbReference type="EMBL" id="RPD58323.1"/>
    </source>
</evidence>
<evidence type="ECO:0008006" key="3">
    <source>
        <dbReference type="Google" id="ProtNLM"/>
    </source>
</evidence>
<name>A0A5C2S3Z0_9APHY</name>
<gene>
    <name evidence="1" type="ORF">L227DRAFT_577345</name>
</gene>
<dbReference type="OrthoDB" id="2802392at2759"/>
<dbReference type="AlphaFoldDB" id="A0A5C2S3Z0"/>
<evidence type="ECO:0000313" key="2">
    <source>
        <dbReference type="Proteomes" id="UP000313359"/>
    </source>
</evidence>
<proteinExistence type="predicted"/>
<organism evidence="1 2">
    <name type="scientific">Lentinus tigrinus ALCF2SS1-6</name>
    <dbReference type="NCBI Taxonomy" id="1328759"/>
    <lineage>
        <taxon>Eukaryota</taxon>
        <taxon>Fungi</taxon>
        <taxon>Dikarya</taxon>
        <taxon>Basidiomycota</taxon>
        <taxon>Agaricomycotina</taxon>
        <taxon>Agaricomycetes</taxon>
        <taxon>Polyporales</taxon>
        <taxon>Polyporaceae</taxon>
        <taxon>Lentinus</taxon>
    </lineage>
</organism>
<dbReference type="Proteomes" id="UP000313359">
    <property type="component" value="Unassembled WGS sequence"/>
</dbReference>
<protein>
    <recommendedName>
        <fullName evidence="3">Protein kinase domain-containing protein</fullName>
    </recommendedName>
</protein>